<evidence type="ECO:0000313" key="3">
    <source>
        <dbReference type="Proteomes" id="UP000678499"/>
    </source>
</evidence>
<dbReference type="InterPro" id="IPR004119">
    <property type="entry name" value="EcKL"/>
</dbReference>
<dbReference type="AlphaFoldDB" id="A0A7R9GA87"/>
<sequence length="319" mass="35716">MGECPSKERHLMRGVGIRAVGIFPVPEKTLHALIIPLEGATEEETRAVMKAFAKFHANSIEIARKHQSSLADGSSRFAMLREDPFDTDAMRKAFEGTSVFETMLKALRGFPGQAENADRLERHMNKACAGNYLQYFGTLSRFVGNTKLAGFRLGDCWLNNMMFRDETSEDGSKRVAAVKLLDLQVVQYGSTIADLQYFFGASVRNEVLSKRRELIRDEYFPELMRVLSLLGSPLPDSGYSFDDFWADFQQHSEFCLVSAMFVLPIVMAQASTIPDYDTGEDLSWEAIKNVAKDAVQADCGRIAARFAHLVGIMVQEQVI</sequence>
<dbReference type="SUPFAM" id="SSF56112">
    <property type="entry name" value="Protein kinase-like (PK-like)"/>
    <property type="match status" value="1"/>
</dbReference>
<gene>
    <name evidence="2" type="ORF">NMOB1V02_LOCUS2730</name>
</gene>
<dbReference type="OrthoDB" id="8250698at2759"/>
<dbReference type="Gene3D" id="3.90.1200.10">
    <property type="match status" value="1"/>
</dbReference>
<dbReference type="PANTHER" id="PTHR11012:SF30">
    <property type="entry name" value="PROTEIN KINASE-LIKE DOMAIN-CONTAINING"/>
    <property type="match status" value="1"/>
</dbReference>
<dbReference type="Pfam" id="PF02958">
    <property type="entry name" value="EcKL"/>
    <property type="match status" value="1"/>
</dbReference>
<protein>
    <recommendedName>
        <fullName evidence="1">CHK kinase-like domain-containing protein</fullName>
    </recommendedName>
</protein>
<dbReference type="InterPro" id="IPR015897">
    <property type="entry name" value="CHK_kinase-like"/>
</dbReference>
<accession>A0A7R9GA87</accession>
<reference evidence="2" key="1">
    <citation type="submission" date="2020-11" db="EMBL/GenBank/DDBJ databases">
        <authorList>
            <person name="Tran Van P."/>
        </authorList>
    </citation>
    <scope>NUCLEOTIDE SEQUENCE</scope>
</reference>
<proteinExistence type="predicted"/>
<dbReference type="Proteomes" id="UP000678499">
    <property type="component" value="Unassembled WGS sequence"/>
</dbReference>
<dbReference type="InterPro" id="IPR011009">
    <property type="entry name" value="Kinase-like_dom_sf"/>
</dbReference>
<keyword evidence="3" id="KW-1185">Reference proteome</keyword>
<dbReference type="SMART" id="SM00587">
    <property type="entry name" value="CHK"/>
    <property type="match status" value="1"/>
</dbReference>
<evidence type="ECO:0000313" key="2">
    <source>
        <dbReference type="EMBL" id="CAD7274918.1"/>
    </source>
</evidence>
<name>A0A7R9GA87_9CRUS</name>
<dbReference type="PANTHER" id="PTHR11012">
    <property type="entry name" value="PROTEIN KINASE-LIKE DOMAIN-CONTAINING"/>
    <property type="match status" value="1"/>
</dbReference>
<dbReference type="EMBL" id="CAJPEX010000319">
    <property type="protein sequence ID" value="CAG0915070.1"/>
    <property type="molecule type" value="Genomic_DNA"/>
</dbReference>
<dbReference type="EMBL" id="OA882356">
    <property type="protein sequence ID" value="CAD7274918.1"/>
    <property type="molecule type" value="Genomic_DNA"/>
</dbReference>
<evidence type="ECO:0000259" key="1">
    <source>
        <dbReference type="SMART" id="SM00587"/>
    </source>
</evidence>
<organism evidence="2">
    <name type="scientific">Notodromas monacha</name>
    <dbReference type="NCBI Taxonomy" id="399045"/>
    <lineage>
        <taxon>Eukaryota</taxon>
        <taxon>Metazoa</taxon>
        <taxon>Ecdysozoa</taxon>
        <taxon>Arthropoda</taxon>
        <taxon>Crustacea</taxon>
        <taxon>Oligostraca</taxon>
        <taxon>Ostracoda</taxon>
        <taxon>Podocopa</taxon>
        <taxon>Podocopida</taxon>
        <taxon>Cypridocopina</taxon>
        <taxon>Cypridoidea</taxon>
        <taxon>Cyprididae</taxon>
        <taxon>Notodromas</taxon>
    </lineage>
</organism>
<feature type="domain" description="CHK kinase-like" evidence="1">
    <location>
        <begin position="27"/>
        <end position="229"/>
    </location>
</feature>